<dbReference type="AlphaFoldDB" id="A0A0G0G8G8"/>
<dbReference type="STRING" id="1619046.US42_C0010G0025"/>
<protein>
    <recommendedName>
        <fullName evidence="4">Integral membrane protein CcmA involved in cell shape determination</fullName>
    </recommendedName>
</protein>
<dbReference type="PANTHER" id="PTHR35024">
    <property type="entry name" value="HYPOTHETICAL CYTOSOLIC PROTEIN"/>
    <property type="match status" value="1"/>
</dbReference>
<dbReference type="Proteomes" id="UP000034849">
    <property type="component" value="Unassembled WGS sequence"/>
</dbReference>
<comment type="caution">
    <text evidence="2">The sequence shown here is derived from an EMBL/GenBank/DDBJ whole genome shotgun (WGS) entry which is preliminary data.</text>
</comment>
<sequence>MFKKNTYESPVLNTELDNKTADEVETVVGPSVNVEGDFSSEGNIIVKGTVSGSVKTSKMLVVEKGAQIFANVRAGNAIISGSIKGNVKVSDRLELSETAQIAGDIDCKILSVAPGALLQGKVSMKGIEGEEDKKVSNLRIRNKVEVQEPVNLE</sequence>
<evidence type="ECO:0008006" key="4">
    <source>
        <dbReference type="Google" id="ProtNLM"/>
    </source>
</evidence>
<gene>
    <name evidence="2" type="ORF">US42_C0010G0025</name>
</gene>
<evidence type="ECO:0000313" key="2">
    <source>
        <dbReference type="EMBL" id="KKQ27378.1"/>
    </source>
</evidence>
<dbReference type="EMBL" id="LBSX01000010">
    <property type="protein sequence ID" value="KKQ27378.1"/>
    <property type="molecule type" value="Genomic_DNA"/>
</dbReference>
<proteinExistence type="inferred from homology"/>
<dbReference type="Pfam" id="PF04519">
    <property type="entry name" value="Bactofilin"/>
    <property type="match status" value="1"/>
</dbReference>
<name>A0A0G0G8G8_9BACT</name>
<dbReference type="PANTHER" id="PTHR35024:SF4">
    <property type="entry name" value="POLYMER-FORMING CYTOSKELETAL PROTEIN"/>
    <property type="match status" value="1"/>
</dbReference>
<organism evidence="2 3">
    <name type="scientific">Candidatus Magasanikbacteria bacterium GW2011_GWC2_37_14</name>
    <dbReference type="NCBI Taxonomy" id="1619046"/>
    <lineage>
        <taxon>Bacteria</taxon>
        <taxon>Candidatus Magasanikiibacteriota</taxon>
    </lineage>
</organism>
<comment type="similarity">
    <text evidence="1">Belongs to the bactofilin family.</text>
</comment>
<reference evidence="2 3" key="1">
    <citation type="journal article" date="2015" name="Nature">
        <title>rRNA introns, odd ribosomes, and small enigmatic genomes across a large radiation of phyla.</title>
        <authorList>
            <person name="Brown C.T."/>
            <person name="Hug L.A."/>
            <person name="Thomas B.C."/>
            <person name="Sharon I."/>
            <person name="Castelle C.J."/>
            <person name="Singh A."/>
            <person name="Wilkins M.J."/>
            <person name="Williams K.H."/>
            <person name="Banfield J.F."/>
        </authorList>
    </citation>
    <scope>NUCLEOTIDE SEQUENCE [LARGE SCALE GENOMIC DNA]</scope>
</reference>
<accession>A0A0G0G8G8</accession>
<evidence type="ECO:0000256" key="1">
    <source>
        <dbReference type="ARBA" id="ARBA00044755"/>
    </source>
</evidence>
<evidence type="ECO:0000313" key="3">
    <source>
        <dbReference type="Proteomes" id="UP000034849"/>
    </source>
</evidence>
<dbReference type="InterPro" id="IPR007607">
    <property type="entry name" value="BacA/B"/>
</dbReference>